<reference evidence="1 2" key="1">
    <citation type="submission" date="2021-01" db="EMBL/GenBank/DDBJ databases">
        <title>Prevotella A2931 sp. nov.</title>
        <authorList>
            <person name="Buhl M."/>
            <person name="Oberhettinger P."/>
        </authorList>
    </citation>
    <scope>NUCLEOTIDE SEQUENCE [LARGE SCALE GENOMIC DNA]</scope>
    <source>
        <strain evidence="1 2">A2931</strain>
    </source>
</reference>
<organism evidence="1 2">
    <name type="scientific">Prevotella illustrans</name>
    <dbReference type="NCBI Taxonomy" id="2800387"/>
    <lineage>
        <taxon>Bacteria</taxon>
        <taxon>Pseudomonadati</taxon>
        <taxon>Bacteroidota</taxon>
        <taxon>Bacteroidia</taxon>
        <taxon>Bacteroidales</taxon>
        <taxon>Prevotellaceae</taxon>
        <taxon>Prevotella</taxon>
    </lineage>
</organism>
<evidence type="ECO:0000313" key="1">
    <source>
        <dbReference type="EMBL" id="MBO1364279.1"/>
    </source>
</evidence>
<sequence length="66" mass="7434">MFSQQEIDNYRAAVLAAMIAKEDADGQKIMEETEAKSLLQGFTDDELIDGMPFNTPEEMADMLLFD</sequence>
<keyword evidence="2" id="KW-1185">Reference proteome</keyword>
<dbReference type="Proteomes" id="UP000664265">
    <property type="component" value="Unassembled WGS sequence"/>
</dbReference>
<name>A0ABS3M7X4_9BACT</name>
<gene>
    <name evidence="1" type="ORF">JHU38_10975</name>
</gene>
<evidence type="ECO:0000313" key="2">
    <source>
        <dbReference type="Proteomes" id="UP000664265"/>
    </source>
</evidence>
<protein>
    <submittedName>
        <fullName evidence="1">Uncharacterized protein</fullName>
    </submittedName>
</protein>
<dbReference type="EMBL" id="JAERMS010000047">
    <property type="protein sequence ID" value="MBO1364279.1"/>
    <property type="molecule type" value="Genomic_DNA"/>
</dbReference>
<comment type="caution">
    <text evidence="1">The sequence shown here is derived from an EMBL/GenBank/DDBJ whole genome shotgun (WGS) entry which is preliminary data.</text>
</comment>
<proteinExistence type="predicted"/>
<accession>A0ABS3M7X4</accession>
<dbReference type="RefSeq" id="WP_107581976.1">
    <property type="nucleotide sequence ID" value="NZ_JAERMS010000047.1"/>
</dbReference>